<dbReference type="EMBL" id="MU003719">
    <property type="protein sequence ID" value="KAF2803081.1"/>
    <property type="molecule type" value="Genomic_DNA"/>
</dbReference>
<dbReference type="GeneID" id="54463367"/>
<reference evidence="4" key="2">
    <citation type="submission" date="2020-04" db="EMBL/GenBank/DDBJ databases">
        <authorList>
            <consortium name="NCBI Genome Project"/>
        </authorList>
    </citation>
    <scope>NUCLEOTIDE SEQUENCE</scope>
    <source>
        <strain evidence="4">CBS 304.34</strain>
    </source>
</reference>
<accession>A0A6A6Y2P1</accession>
<reference evidence="2 4" key="1">
    <citation type="journal article" date="2020" name="Stud. Mycol.">
        <title>101 Dothideomycetes genomes: a test case for predicting lifestyles and emergence of pathogens.</title>
        <authorList>
            <person name="Haridas S."/>
            <person name="Albert R."/>
            <person name="Binder M."/>
            <person name="Bloem J."/>
            <person name="Labutti K."/>
            <person name="Salamov A."/>
            <person name="Andreopoulos B."/>
            <person name="Baker S."/>
            <person name="Barry K."/>
            <person name="Bills G."/>
            <person name="Bluhm B."/>
            <person name="Cannon C."/>
            <person name="Castanera R."/>
            <person name="Culley D."/>
            <person name="Daum C."/>
            <person name="Ezra D."/>
            <person name="Gonzalez J."/>
            <person name="Henrissat B."/>
            <person name="Kuo A."/>
            <person name="Liang C."/>
            <person name="Lipzen A."/>
            <person name="Lutzoni F."/>
            <person name="Magnuson J."/>
            <person name="Mondo S."/>
            <person name="Nolan M."/>
            <person name="Ohm R."/>
            <person name="Pangilinan J."/>
            <person name="Park H.-J."/>
            <person name="Ramirez L."/>
            <person name="Alfaro M."/>
            <person name="Sun H."/>
            <person name="Tritt A."/>
            <person name="Yoshinaga Y."/>
            <person name="Zwiers L.-H."/>
            <person name="Turgeon B."/>
            <person name="Goodwin S."/>
            <person name="Spatafora J."/>
            <person name="Crous P."/>
            <person name="Grigoriev I."/>
        </authorList>
    </citation>
    <scope>NUCLEOTIDE SEQUENCE</scope>
    <source>
        <strain evidence="2 4">CBS 304.34</strain>
    </source>
</reference>
<name>A0A6A6Y2P1_9PEZI</name>
<proteinExistence type="predicted"/>
<sequence>MCQHTIILFSCGYNEFDDDATSLCWKREQWALRGKQCPEIEFIPKQVSYSCLACGDTSSRVARFHWRMEEDQSYEIRRHENGQALKTPEEEEKATDTKAEHKGSRVDVELGGQNDDIAEQKNHRSAREISIYLGPMEVVVSIRRSGNGESSVNGGG</sequence>
<dbReference type="Proteomes" id="UP000504636">
    <property type="component" value="Unplaced"/>
</dbReference>
<gene>
    <name evidence="2 4" type="ORF">BDZ99DRAFT_482310</name>
</gene>
<dbReference type="RefSeq" id="XP_033570045.1">
    <property type="nucleotide sequence ID" value="XM_033722474.1"/>
</dbReference>
<evidence type="ECO:0000313" key="4">
    <source>
        <dbReference type="RefSeq" id="XP_033570045.1"/>
    </source>
</evidence>
<feature type="compositionally biased region" description="Basic and acidic residues" evidence="1">
    <location>
        <begin position="94"/>
        <end position="108"/>
    </location>
</feature>
<feature type="region of interest" description="Disordered" evidence="1">
    <location>
        <begin position="75"/>
        <end position="123"/>
    </location>
</feature>
<protein>
    <submittedName>
        <fullName evidence="2 4">Uncharacterized protein</fullName>
    </submittedName>
</protein>
<evidence type="ECO:0000313" key="2">
    <source>
        <dbReference type="EMBL" id="KAF2803081.1"/>
    </source>
</evidence>
<evidence type="ECO:0000313" key="3">
    <source>
        <dbReference type="Proteomes" id="UP000504636"/>
    </source>
</evidence>
<keyword evidence="3" id="KW-1185">Reference proteome</keyword>
<dbReference type="AlphaFoldDB" id="A0A6A6Y2P1"/>
<evidence type="ECO:0000256" key="1">
    <source>
        <dbReference type="SAM" id="MobiDB-lite"/>
    </source>
</evidence>
<reference evidence="4" key="3">
    <citation type="submission" date="2025-04" db="UniProtKB">
        <authorList>
            <consortium name="RefSeq"/>
        </authorList>
    </citation>
    <scope>IDENTIFICATION</scope>
    <source>
        <strain evidence="4">CBS 304.34</strain>
    </source>
</reference>
<organism evidence="2">
    <name type="scientific">Mytilinidion resinicola</name>
    <dbReference type="NCBI Taxonomy" id="574789"/>
    <lineage>
        <taxon>Eukaryota</taxon>
        <taxon>Fungi</taxon>
        <taxon>Dikarya</taxon>
        <taxon>Ascomycota</taxon>
        <taxon>Pezizomycotina</taxon>
        <taxon>Dothideomycetes</taxon>
        <taxon>Pleosporomycetidae</taxon>
        <taxon>Mytilinidiales</taxon>
        <taxon>Mytilinidiaceae</taxon>
        <taxon>Mytilinidion</taxon>
    </lineage>
</organism>